<sequence length="176" mass="17985">MSASLPSRLPRIGSRGGRRVAAGGGVGQTGAMVPCASCRIIEGSAPAVWVEREEHAVAFAPLPGSALAPGHTLVLPVEHVDDLRRASPVALAATTALVQRVIRAMHGALGATGTVVLQASGAGVPGDQGDPAVSVPHLHFHVIPRWPDDGAVLWPVLPSAHRVDGDPHAALAAMFE</sequence>
<evidence type="ECO:0000256" key="4">
    <source>
        <dbReference type="SAM" id="MobiDB-lite"/>
    </source>
</evidence>
<dbReference type="GO" id="GO:0009117">
    <property type="term" value="P:nucleotide metabolic process"/>
    <property type="evidence" value="ECO:0007669"/>
    <property type="project" value="TreeGrafter"/>
</dbReference>
<feature type="region of interest" description="Disordered" evidence="4">
    <location>
        <begin position="1"/>
        <end position="23"/>
    </location>
</feature>
<name>A0A2S5VXN6_9MICO</name>
<evidence type="ECO:0000256" key="2">
    <source>
        <dbReference type="PIRSR" id="PIRSR601310-3"/>
    </source>
</evidence>
<evidence type="ECO:0000313" key="7">
    <source>
        <dbReference type="Proteomes" id="UP000239241"/>
    </source>
</evidence>
<feature type="domain" description="HIT" evidence="5">
    <location>
        <begin position="36"/>
        <end position="152"/>
    </location>
</feature>
<feature type="short sequence motif" description="Histidine triad motif" evidence="2 3">
    <location>
        <begin position="137"/>
        <end position="141"/>
    </location>
</feature>
<dbReference type="Pfam" id="PF01230">
    <property type="entry name" value="HIT"/>
    <property type="match status" value="1"/>
</dbReference>
<evidence type="ECO:0000256" key="3">
    <source>
        <dbReference type="PROSITE-ProRule" id="PRU00464"/>
    </source>
</evidence>
<dbReference type="InterPro" id="IPR001310">
    <property type="entry name" value="Histidine_triad_HIT"/>
</dbReference>
<dbReference type="PANTHER" id="PTHR46648:SF1">
    <property type="entry name" value="ADENOSINE 5'-MONOPHOSPHORAMIDASE HNT1"/>
    <property type="match status" value="1"/>
</dbReference>
<dbReference type="EMBL" id="PSXY01000002">
    <property type="protein sequence ID" value="PPF71068.1"/>
    <property type="molecule type" value="Genomic_DNA"/>
</dbReference>
<evidence type="ECO:0000313" key="6">
    <source>
        <dbReference type="EMBL" id="PPF71068.1"/>
    </source>
</evidence>
<dbReference type="InterPro" id="IPR036265">
    <property type="entry name" value="HIT-like_sf"/>
</dbReference>
<accession>A0A2S5VXN6</accession>
<proteinExistence type="predicted"/>
<dbReference type="InterPro" id="IPR011146">
    <property type="entry name" value="HIT-like"/>
</dbReference>
<reference evidence="6 7" key="1">
    <citation type="submission" date="2018-02" db="EMBL/GenBank/DDBJ databases">
        <title>Bacteriophage NCPPB3778 and a type I-E CRISPR drive the evolution of the US Biological Select Agent, Rathayibacter toxicus.</title>
        <authorList>
            <person name="Davis E.W.II."/>
            <person name="Tabima J.F."/>
            <person name="Weisberg A.J."/>
            <person name="Lopes L.D."/>
            <person name="Wiseman M.S."/>
            <person name="Wiseman M.S."/>
            <person name="Pupko T."/>
            <person name="Belcher M.S."/>
            <person name="Sechler A.J."/>
            <person name="Tancos M.A."/>
            <person name="Schroeder B.K."/>
            <person name="Murray T.D."/>
            <person name="Luster D.G."/>
            <person name="Schneider W.L."/>
            <person name="Rogers E."/>
            <person name="Andreote F.D."/>
            <person name="Grunwald N.J."/>
            <person name="Putnam M.L."/>
            <person name="Chang J.H."/>
        </authorList>
    </citation>
    <scope>NUCLEOTIDE SEQUENCE [LARGE SCALE GENOMIC DNA]</scope>
    <source>
        <strain evidence="6 7">AY1B3</strain>
    </source>
</reference>
<dbReference type="GO" id="GO:0003824">
    <property type="term" value="F:catalytic activity"/>
    <property type="evidence" value="ECO:0007669"/>
    <property type="project" value="InterPro"/>
</dbReference>
<evidence type="ECO:0000256" key="1">
    <source>
        <dbReference type="PIRSR" id="PIRSR601310-1"/>
    </source>
</evidence>
<dbReference type="SUPFAM" id="SSF54197">
    <property type="entry name" value="HIT-like"/>
    <property type="match status" value="1"/>
</dbReference>
<feature type="active site" description="Tele-AMP-histidine intermediate" evidence="1">
    <location>
        <position position="139"/>
    </location>
</feature>
<protein>
    <recommendedName>
        <fullName evidence="5">HIT domain-containing protein</fullName>
    </recommendedName>
</protein>
<dbReference type="Proteomes" id="UP000239241">
    <property type="component" value="Unassembled WGS sequence"/>
</dbReference>
<evidence type="ECO:0000259" key="5">
    <source>
        <dbReference type="PROSITE" id="PS51084"/>
    </source>
</evidence>
<dbReference type="PANTHER" id="PTHR46648">
    <property type="entry name" value="HIT FAMILY PROTEIN 1"/>
    <property type="match status" value="1"/>
</dbReference>
<dbReference type="PROSITE" id="PS51084">
    <property type="entry name" value="HIT_2"/>
    <property type="match status" value="1"/>
</dbReference>
<organism evidence="6 7">
    <name type="scientific">Clavibacter michiganensis</name>
    <dbReference type="NCBI Taxonomy" id="28447"/>
    <lineage>
        <taxon>Bacteria</taxon>
        <taxon>Bacillati</taxon>
        <taxon>Actinomycetota</taxon>
        <taxon>Actinomycetes</taxon>
        <taxon>Micrococcales</taxon>
        <taxon>Microbacteriaceae</taxon>
        <taxon>Clavibacter</taxon>
    </lineage>
</organism>
<comment type="caution">
    <text evidence="6">The sequence shown here is derived from an EMBL/GenBank/DDBJ whole genome shotgun (WGS) entry which is preliminary data.</text>
</comment>
<dbReference type="AlphaFoldDB" id="A0A2S5VXN6"/>
<dbReference type="Gene3D" id="3.30.428.10">
    <property type="entry name" value="HIT-like"/>
    <property type="match status" value="1"/>
</dbReference>
<gene>
    <name evidence="6" type="ORF">C5E16_02145</name>
</gene>